<dbReference type="Proteomes" id="UP000235220">
    <property type="component" value="Chromosome 7"/>
</dbReference>
<dbReference type="STRING" id="51240.A0A2I4F3Y8"/>
<dbReference type="KEGG" id="jre:108995282"/>
<dbReference type="OrthoDB" id="1651905at2759"/>
<organism evidence="1 2">
    <name type="scientific">Juglans regia</name>
    <name type="common">English walnut</name>
    <dbReference type="NCBI Taxonomy" id="51240"/>
    <lineage>
        <taxon>Eukaryota</taxon>
        <taxon>Viridiplantae</taxon>
        <taxon>Streptophyta</taxon>
        <taxon>Embryophyta</taxon>
        <taxon>Tracheophyta</taxon>
        <taxon>Spermatophyta</taxon>
        <taxon>Magnoliopsida</taxon>
        <taxon>eudicotyledons</taxon>
        <taxon>Gunneridae</taxon>
        <taxon>Pentapetalae</taxon>
        <taxon>rosids</taxon>
        <taxon>fabids</taxon>
        <taxon>Fagales</taxon>
        <taxon>Juglandaceae</taxon>
        <taxon>Juglans</taxon>
    </lineage>
</organism>
<keyword evidence="1" id="KW-1185">Reference proteome</keyword>
<dbReference type="Gramene" id="Jr07_02830_p1">
    <property type="protein sequence ID" value="cds.Jr07_02830_p1"/>
    <property type="gene ID" value="Jr07_02830"/>
</dbReference>
<dbReference type="PANTHER" id="PTHR31065:SF98">
    <property type="entry name" value="PLATZ TRANSCRIPTION FACTOR FAMILY PROTEIN"/>
    <property type="match status" value="1"/>
</dbReference>
<proteinExistence type="predicted"/>
<name>A0A2I4F3Y8_JUGRE</name>
<dbReference type="CDD" id="cd19756">
    <property type="entry name" value="Bbox2"/>
    <property type="match status" value="1"/>
</dbReference>
<accession>A0A2I4F3Y8</accession>
<reference evidence="2" key="1">
    <citation type="submission" date="2025-08" db="UniProtKB">
        <authorList>
            <consortium name="RefSeq"/>
        </authorList>
    </citation>
    <scope>IDENTIFICATION</scope>
    <source>
        <tissue evidence="2">Leaves</tissue>
    </source>
</reference>
<protein>
    <submittedName>
        <fullName evidence="2">Uncharacterized protein At3g50808-like</fullName>
    </submittedName>
</protein>
<dbReference type="PANTHER" id="PTHR31065">
    <property type="entry name" value="PLATZ TRANSCRIPTION FACTOR FAMILY PROTEIN"/>
    <property type="match status" value="1"/>
</dbReference>
<dbReference type="Pfam" id="PF04640">
    <property type="entry name" value="PLATZ"/>
    <property type="match status" value="1"/>
</dbReference>
<dbReference type="GeneID" id="108995282"/>
<dbReference type="InterPro" id="IPR006734">
    <property type="entry name" value="PLATZ"/>
</dbReference>
<sequence length="191" mass="21766">MAAQVPQWLTSILDANFHNPCKEHKDEEYTLFCLDCDGKVFCKSCKTQCGIMHADHVVQQVYKASHQAVLRIQDIGLLFEISEIHPYSINSYPVVFLRPRKKNQMQVMRANAAHKCEAKSMMQDLTKVADGCARTHEVLMISQVVTANGSTVLQFCPESRDQEKMIVPVVEPPKSFRKRSRKGIPKRAPFF</sequence>
<evidence type="ECO:0000313" key="1">
    <source>
        <dbReference type="Proteomes" id="UP000235220"/>
    </source>
</evidence>
<dbReference type="SUPFAM" id="SSF57845">
    <property type="entry name" value="B-box zinc-binding domain"/>
    <property type="match status" value="1"/>
</dbReference>
<gene>
    <name evidence="2" type="primary">LOC108995282</name>
</gene>
<dbReference type="Gene3D" id="3.30.160.60">
    <property type="entry name" value="Classic Zinc Finger"/>
    <property type="match status" value="1"/>
</dbReference>
<dbReference type="RefSeq" id="XP_018826362.1">
    <property type="nucleotide sequence ID" value="XM_018970817.1"/>
</dbReference>
<evidence type="ECO:0000313" key="2">
    <source>
        <dbReference type="RefSeq" id="XP_018826362.1"/>
    </source>
</evidence>
<dbReference type="AlphaFoldDB" id="A0A2I4F3Y8"/>